<dbReference type="InterPro" id="IPR008620">
    <property type="entry name" value="FixH"/>
</dbReference>
<dbReference type="AlphaFoldDB" id="A0A3B0W396"/>
<dbReference type="Pfam" id="PF05751">
    <property type="entry name" value="FixH"/>
    <property type="match status" value="1"/>
</dbReference>
<name>A0A3B0W396_9ZZZZ</name>
<keyword evidence="1" id="KW-0812">Transmembrane</keyword>
<protein>
    <submittedName>
        <fullName evidence="2">Type cbb3 cytochrome oxidase biogenesis protein CcoH</fullName>
    </submittedName>
</protein>
<dbReference type="PIRSF" id="PIRSF011386">
    <property type="entry name" value="FixH"/>
    <property type="match status" value="1"/>
</dbReference>
<evidence type="ECO:0000313" key="2">
    <source>
        <dbReference type="EMBL" id="VAW46980.1"/>
    </source>
</evidence>
<feature type="transmembrane region" description="Helical" evidence="1">
    <location>
        <begin position="20"/>
        <end position="42"/>
    </location>
</feature>
<reference evidence="2" key="1">
    <citation type="submission" date="2018-06" db="EMBL/GenBank/DDBJ databases">
        <authorList>
            <person name="Zhirakovskaya E."/>
        </authorList>
    </citation>
    <scope>NUCLEOTIDE SEQUENCE</scope>
</reference>
<evidence type="ECO:0000256" key="1">
    <source>
        <dbReference type="SAM" id="Phobius"/>
    </source>
</evidence>
<dbReference type="InterPro" id="IPR018037">
    <property type="entry name" value="FixH_proteobacterial"/>
</dbReference>
<keyword evidence="1" id="KW-0472">Membrane</keyword>
<organism evidence="2">
    <name type="scientific">hydrothermal vent metagenome</name>
    <dbReference type="NCBI Taxonomy" id="652676"/>
    <lineage>
        <taxon>unclassified sequences</taxon>
        <taxon>metagenomes</taxon>
        <taxon>ecological metagenomes</taxon>
    </lineage>
</organism>
<keyword evidence="1" id="KW-1133">Transmembrane helix</keyword>
<accession>A0A3B0W396</accession>
<dbReference type="EMBL" id="UOFC01000122">
    <property type="protein sequence ID" value="VAW46980.1"/>
    <property type="molecule type" value="Genomic_DNA"/>
</dbReference>
<sequence length="164" mass="18266">MQAKSDQTKKQKEFTGWHMLIIMLSFFAVVFGMNILMATSALRAWTGLVVKNTYVASQEYNGKVAANRAQHALGWTSSVEFNGQSFTFSFVDGDEVPIKAEQVNVQINRVVGTKGDLKLNLALQEDGSYAFPAQLASGVWNIFVVASFADQPNFEHYYRIKVEG</sequence>
<gene>
    <name evidence="2" type="ORF">MNBD_GAMMA03-1289</name>
</gene>
<proteinExistence type="predicted"/>